<evidence type="ECO:0000313" key="2">
    <source>
        <dbReference type="EMBL" id="KAJ8888114.1"/>
    </source>
</evidence>
<protein>
    <submittedName>
        <fullName evidence="2">Uncharacterized protein</fullName>
    </submittedName>
</protein>
<sequence length="855" mass="94808">MQGDMHRGKEGLGSHGLHFGAMTTSLSVLRASLNYEEQRKNRQERPFASEQQCYKGAVVAERLDCSPPTKAKRVKPPAGSHSEFSQVGIMPDDAAGRRGFLGNLTLPPPSHSGAAPFSPHSSPLALRTSLLRAAKISQLITLQCAVQKSVLRPNTKCSGKFISSPDEFASYSPLVSSHVKTNTLGEFYGNSLKSFPRKSVELSQLSRVCGRAPWEGKHASFRSSELPSLAVFRPRRRVRGRGTCKARPKGGHVCLWRLSGGPYQVPSAPAETVPPLSLFSRRCLTRPACVREIIIHLPAHPQSNYRLFTINRIHTKLVKVPYSEPSFRLPSNKIIGSPLEIPQRDLNTTERGGAVVTHWTRIREDPGSIPGPAIPVWFFRNRSRRILGWVPNEGHERFLTHSLLPVQLAPSLMTSPSTRLVSWEMSKERFAVVGKAGKKYKSLPGLYKERAALEIGMVCAKSKARVKSEEGITSKRDLPRLENGSTSLGVQGRRMPSHRLRCPIDFHACSSREWTVSWTHILILPRQIVQLVETFAISAMGKWFIKQRAALFSGRAGSQGAWETGDCREDPAASGHCTTCLSHCNQVVGVVYRRGQPFNRDEFHWLNASKRLWLQKLASREAPHLKSKGVVGAAVQEARAEVNAWCRIGWMQRLHPMEVVRMYCSCCSCRTSQTMLGATPIARAVVNCVETPADLLCWQGMPFTCPAGAELREGKLGYKFLSSDSWQSGDEALARDCSVCVCKATRLSPNERHSATIQYLIPTAHATHFHSLIPSHLRLKICANLSAVTRVIDCMPVQCSARRGDERFDAHVSLAPSALALLGLRRAKFLQPGGHLKAQPHSTHRMEIIMVFLYS</sequence>
<comment type="caution">
    <text evidence="2">The sequence shown here is derived from an EMBL/GenBank/DDBJ whole genome shotgun (WGS) entry which is preliminary data.</text>
</comment>
<proteinExistence type="predicted"/>
<keyword evidence="3" id="KW-1185">Reference proteome</keyword>
<dbReference type="EMBL" id="JARBHB010000003">
    <property type="protein sequence ID" value="KAJ8888114.1"/>
    <property type="molecule type" value="Genomic_DNA"/>
</dbReference>
<dbReference type="Proteomes" id="UP001159363">
    <property type="component" value="Chromosome 3"/>
</dbReference>
<evidence type="ECO:0000256" key="1">
    <source>
        <dbReference type="SAM" id="MobiDB-lite"/>
    </source>
</evidence>
<evidence type="ECO:0000313" key="3">
    <source>
        <dbReference type="Proteomes" id="UP001159363"/>
    </source>
</evidence>
<reference evidence="2 3" key="1">
    <citation type="submission" date="2023-02" db="EMBL/GenBank/DDBJ databases">
        <title>LHISI_Scaffold_Assembly.</title>
        <authorList>
            <person name="Stuart O.P."/>
            <person name="Cleave R."/>
            <person name="Magrath M.J.L."/>
            <person name="Mikheyev A.S."/>
        </authorList>
    </citation>
    <scope>NUCLEOTIDE SEQUENCE [LARGE SCALE GENOMIC DNA]</scope>
    <source>
        <strain evidence="2">Daus_M_001</strain>
        <tissue evidence="2">Leg muscle</tissue>
    </source>
</reference>
<organism evidence="2 3">
    <name type="scientific">Dryococelus australis</name>
    <dbReference type="NCBI Taxonomy" id="614101"/>
    <lineage>
        <taxon>Eukaryota</taxon>
        <taxon>Metazoa</taxon>
        <taxon>Ecdysozoa</taxon>
        <taxon>Arthropoda</taxon>
        <taxon>Hexapoda</taxon>
        <taxon>Insecta</taxon>
        <taxon>Pterygota</taxon>
        <taxon>Neoptera</taxon>
        <taxon>Polyneoptera</taxon>
        <taxon>Phasmatodea</taxon>
        <taxon>Verophasmatodea</taxon>
        <taxon>Anareolatae</taxon>
        <taxon>Phasmatidae</taxon>
        <taxon>Eurycanthinae</taxon>
        <taxon>Dryococelus</taxon>
    </lineage>
</organism>
<gene>
    <name evidence="2" type="ORF">PR048_007601</name>
</gene>
<accession>A0ABQ9HVK5</accession>
<name>A0ABQ9HVK5_9NEOP</name>
<feature type="region of interest" description="Disordered" evidence="1">
    <location>
        <begin position="67"/>
        <end position="86"/>
    </location>
</feature>